<dbReference type="InterPro" id="IPR017900">
    <property type="entry name" value="4Fe4S_Fe_S_CS"/>
</dbReference>
<proteinExistence type="predicted"/>
<dbReference type="InterPro" id="IPR017896">
    <property type="entry name" value="4Fe4S_Fe-S-bd"/>
</dbReference>
<dbReference type="Gene3D" id="3.30.70.20">
    <property type="match status" value="1"/>
</dbReference>
<reference evidence="6" key="3">
    <citation type="submission" date="2015-02" db="EMBL/GenBank/DDBJ databases">
        <title>Genome analysis of three genomes within the thermophilic hydrogenogenic bacterial species Caldanaerobacter subterraneus.</title>
        <authorList>
            <person name="Sant'Anna F.H."/>
            <person name="Lebedinsky A."/>
            <person name="Sokolova T."/>
            <person name="Robb F.T."/>
            <person name="Gonzalez J.M."/>
        </authorList>
    </citation>
    <scope>NUCLEOTIDE SEQUENCE [LARGE SCALE GENOMIC DNA]</scope>
    <source>
        <strain evidence="6">DSM 12653</strain>
    </source>
</reference>
<dbReference type="PANTHER" id="PTHR43122">
    <property type="entry name" value="FERREDOXIN SUBUNIT OF PYRUVATE:FLAVODOXIN OXIDOREDUCTASE-RELATED"/>
    <property type="match status" value="1"/>
</dbReference>
<dbReference type="EMBL" id="ABXP02000106">
    <property type="protein sequence ID" value="KKC29096.1"/>
    <property type="molecule type" value="Genomic_DNA"/>
</dbReference>
<reference evidence="5 6" key="1">
    <citation type="submission" date="2008-07" db="EMBL/GenBank/DDBJ databases">
        <authorList>
            <person name="Gonzalez J."/>
            <person name="Sokolova T."/>
            <person name="Ferriera S."/>
            <person name="Johnson J."/>
            <person name="Kravitz S."/>
            <person name="Beeson K."/>
            <person name="Sutton G."/>
            <person name="Rogers Y.-H."/>
            <person name="Friedman R."/>
            <person name="Frazier M."/>
            <person name="Venter J.C."/>
        </authorList>
    </citation>
    <scope>NUCLEOTIDE SEQUENCE [LARGE SCALE GENOMIC DNA]</scope>
    <source>
        <strain evidence="5 6">DSM 12653</strain>
    </source>
</reference>
<evidence type="ECO:0000259" key="4">
    <source>
        <dbReference type="PROSITE" id="PS51379"/>
    </source>
</evidence>
<evidence type="ECO:0000256" key="3">
    <source>
        <dbReference type="ARBA" id="ARBA00023014"/>
    </source>
</evidence>
<reference evidence="5 6" key="2">
    <citation type="journal article" date="2015" name="BMC Genomics">
        <title>Analysis of three genomes within the thermophilic bacterial species Caldanaerobacter subterraneus with a focus on carbon monoxide dehydrogenase evolution and hydrolase diversity.</title>
        <authorList>
            <person name="Sant'Anna F.H."/>
            <person name="Lebedinsky A.V."/>
            <person name="Sokolova T.G."/>
            <person name="Robb F.T."/>
            <person name="Gonzalez J.M."/>
        </authorList>
    </citation>
    <scope>NUCLEOTIDE SEQUENCE [LARGE SCALE GENOMIC DNA]</scope>
    <source>
        <strain evidence="5 6">DSM 12653</strain>
    </source>
</reference>
<dbReference type="AlphaFoldDB" id="A0A0F5PL29"/>
<feature type="domain" description="4Fe-4S ferredoxin-type" evidence="4">
    <location>
        <begin position="47"/>
        <end position="76"/>
    </location>
</feature>
<dbReference type="SUPFAM" id="SSF54862">
    <property type="entry name" value="4Fe-4S ferredoxins"/>
    <property type="match status" value="1"/>
</dbReference>
<dbReference type="GO" id="GO:0046872">
    <property type="term" value="F:metal ion binding"/>
    <property type="evidence" value="ECO:0007669"/>
    <property type="project" value="UniProtKB-KW"/>
</dbReference>
<organism evidence="5 6">
    <name type="scientific">Caldanaerobacter subterraneus subsp. pacificus DSM 12653</name>
    <dbReference type="NCBI Taxonomy" id="391606"/>
    <lineage>
        <taxon>Bacteria</taxon>
        <taxon>Bacillati</taxon>
        <taxon>Bacillota</taxon>
        <taxon>Clostridia</taxon>
        <taxon>Thermoanaerobacterales</taxon>
        <taxon>Thermoanaerobacteraceae</taxon>
        <taxon>Caldanaerobacter</taxon>
    </lineage>
</organism>
<evidence type="ECO:0000256" key="2">
    <source>
        <dbReference type="ARBA" id="ARBA00023004"/>
    </source>
</evidence>
<comment type="caution">
    <text evidence="5">The sequence shown here is derived from an EMBL/GenBank/DDBJ whole genome shotgun (WGS) entry which is preliminary data.</text>
</comment>
<evidence type="ECO:0000313" key="5">
    <source>
        <dbReference type="EMBL" id="KKC29096.1"/>
    </source>
</evidence>
<keyword evidence="2" id="KW-0408">Iron</keyword>
<evidence type="ECO:0000256" key="1">
    <source>
        <dbReference type="ARBA" id="ARBA00022723"/>
    </source>
</evidence>
<evidence type="ECO:0000313" key="6">
    <source>
        <dbReference type="Proteomes" id="UP000010146"/>
    </source>
</evidence>
<keyword evidence="3" id="KW-0411">Iron-sulfur</keyword>
<accession>A0A0F5PL29</accession>
<gene>
    <name evidence="5" type="ORF">CDSM653_01947</name>
</gene>
<sequence length="76" mass="8372">MRGGIYVAKVIFNEDLCKGCELCVNACPKKIIEMDLSKINTKGYHPATIKPENMDKCIACGFCAMMCPDVVITVIK</sequence>
<dbReference type="Proteomes" id="UP000010146">
    <property type="component" value="Unassembled WGS sequence"/>
</dbReference>
<dbReference type="PROSITE" id="PS00198">
    <property type="entry name" value="4FE4S_FER_1"/>
    <property type="match status" value="2"/>
</dbReference>
<dbReference type="PROSITE" id="PS51379">
    <property type="entry name" value="4FE4S_FER_2"/>
    <property type="match status" value="2"/>
</dbReference>
<dbReference type="GO" id="GO:0051536">
    <property type="term" value="F:iron-sulfur cluster binding"/>
    <property type="evidence" value="ECO:0007669"/>
    <property type="project" value="UniProtKB-KW"/>
</dbReference>
<feature type="domain" description="4Fe-4S ferredoxin-type" evidence="4">
    <location>
        <begin position="8"/>
        <end position="37"/>
    </location>
</feature>
<dbReference type="Gene3D" id="3.30.70.3270">
    <property type="match status" value="1"/>
</dbReference>
<name>A0A0F5PL29_9THEO</name>
<protein>
    <submittedName>
        <fullName evidence="5">Ferredoxin 3</fullName>
    </submittedName>
</protein>
<dbReference type="PANTHER" id="PTHR43122:SF1">
    <property type="entry name" value="IRON-SULFUR-BINDING PROTEIN"/>
    <property type="match status" value="1"/>
</dbReference>
<keyword evidence="1" id="KW-0479">Metal-binding</keyword>
<dbReference type="Pfam" id="PF12838">
    <property type="entry name" value="Fer4_7"/>
    <property type="match status" value="1"/>
</dbReference>